<keyword evidence="3" id="KW-1003">Cell membrane</keyword>
<dbReference type="PANTHER" id="PTHR30106:SF2">
    <property type="entry name" value="UPF0324 INNER MEMBRANE PROTEIN YEIH"/>
    <property type="match status" value="1"/>
</dbReference>
<feature type="transmembrane region" description="Helical" evidence="7">
    <location>
        <begin position="235"/>
        <end position="255"/>
    </location>
</feature>
<protein>
    <submittedName>
        <fullName evidence="8">Conserved hypothetical integral membrane protein</fullName>
    </submittedName>
</protein>
<name>A0ABT1JCS3_ACTCY</name>
<dbReference type="Pfam" id="PF03601">
    <property type="entry name" value="Cons_hypoth698"/>
    <property type="match status" value="1"/>
</dbReference>
<evidence type="ECO:0000256" key="1">
    <source>
        <dbReference type="ARBA" id="ARBA00004651"/>
    </source>
</evidence>
<feature type="transmembrane region" description="Helical" evidence="7">
    <location>
        <begin position="267"/>
        <end position="284"/>
    </location>
</feature>
<evidence type="ECO:0000256" key="4">
    <source>
        <dbReference type="ARBA" id="ARBA00022692"/>
    </source>
</evidence>
<sequence>MPGLLLAVVGVLVAFGFHLVLPAVGVLTAAVVLGVLVRNAGLVPVSAGPGLTVAAKRVLRVGVVLLGLQLALPEVLRLGAGTLLAVVVTVTVGFLGTVALARLLGVGRGLGLLVATGFSICGASAIAAVEGVVRREDEEVATAVALVTLYGSLAILAVPLLGPPLGLSGVELGAWAGLGVHEVAQVVAAASPAGAAAVTTATLVKLSRVVLLAPVVAAVGLVERRREPAGSSGRAPLVPPFVLAFLVMVGLRAAGVVPDALLELAEGLTTLLLAAALFALGTGVRVRALVRAGGRAVVLGFLSTLLIAGTAYLMVRFVV</sequence>
<evidence type="ECO:0000313" key="8">
    <source>
        <dbReference type="EMBL" id="MCP2330094.1"/>
    </source>
</evidence>
<feature type="transmembrane region" description="Helical" evidence="7">
    <location>
        <begin position="140"/>
        <end position="162"/>
    </location>
</feature>
<proteinExistence type="inferred from homology"/>
<evidence type="ECO:0000256" key="5">
    <source>
        <dbReference type="ARBA" id="ARBA00022989"/>
    </source>
</evidence>
<feature type="transmembrane region" description="Helical" evidence="7">
    <location>
        <begin position="206"/>
        <end position="223"/>
    </location>
</feature>
<evidence type="ECO:0000256" key="7">
    <source>
        <dbReference type="SAM" id="Phobius"/>
    </source>
</evidence>
<feature type="transmembrane region" description="Helical" evidence="7">
    <location>
        <begin position="83"/>
        <end position="104"/>
    </location>
</feature>
<keyword evidence="4 7" id="KW-0812">Transmembrane</keyword>
<dbReference type="Proteomes" id="UP000791080">
    <property type="component" value="Unassembled WGS sequence"/>
</dbReference>
<organism evidence="8 9">
    <name type="scientific">Actinoalloteichus caeruleus DSM 43889</name>
    <dbReference type="NCBI Taxonomy" id="1120930"/>
    <lineage>
        <taxon>Bacteria</taxon>
        <taxon>Bacillati</taxon>
        <taxon>Actinomycetota</taxon>
        <taxon>Actinomycetes</taxon>
        <taxon>Pseudonocardiales</taxon>
        <taxon>Pseudonocardiaceae</taxon>
        <taxon>Actinoalloteichus</taxon>
        <taxon>Actinoalloteichus cyanogriseus</taxon>
    </lineage>
</organism>
<keyword evidence="5 7" id="KW-1133">Transmembrane helix</keyword>
<dbReference type="PANTHER" id="PTHR30106">
    <property type="entry name" value="INNER MEMBRANE PROTEIN YEIH-RELATED"/>
    <property type="match status" value="1"/>
</dbReference>
<keyword evidence="6 7" id="KW-0472">Membrane</keyword>
<reference evidence="8 9" key="1">
    <citation type="submission" date="2022-06" db="EMBL/GenBank/DDBJ databases">
        <title>Genomic Encyclopedia of Type Strains, Phase I: the one thousand microbial genomes (KMG-I) project.</title>
        <authorList>
            <person name="Kyrpides N."/>
        </authorList>
    </citation>
    <scope>NUCLEOTIDE SEQUENCE [LARGE SCALE GENOMIC DNA]</scope>
    <source>
        <strain evidence="8 9">DSM 43889</strain>
    </source>
</reference>
<comment type="caution">
    <text evidence="8">The sequence shown here is derived from an EMBL/GenBank/DDBJ whole genome shotgun (WGS) entry which is preliminary data.</text>
</comment>
<feature type="transmembrane region" description="Helical" evidence="7">
    <location>
        <begin position="296"/>
        <end position="315"/>
    </location>
</feature>
<keyword evidence="9" id="KW-1185">Reference proteome</keyword>
<dbReference type="InterPro" id="IPR018383">
    <property type="entry name" value="UPF0324_pro"/>
</dbReference>
<evidence type="ECO:0000256" key="3">
    <source>
        <dbReference type="ARBA" id="ARBA00022475"/>
    </source>
</evidence>
<comment type="similarity">
    <text evidence="2">Belongs to the UPF0324 family.</text>
</comment>
<accession>A0ABT1JCS3</accession>
<evidence type="ECO:0000256" key="6">
    <source>
        <dbReference type="ARBA" id="ARBA00023136"/>
    </source>
</evidence>
<evidence type="ECO:0000256" key="2">
    <source>
        <dbReference type="ARBA" id="ARBA00007977"/>
    </source>
</evidence>
<feature type="transmembrane region" description="Helical" evidence="7">
    <location>
        <begin position="110"/>
        <end position="133"/>
    </location>
</feature>
<comment type="subcellular location">
    <subcellularLocation>
        <location evidence="1">Cell membrane</location>
        <topology evidence="1">Multi-pass membrane protein</topology>
    </subcellularLocation>
</comment>
<gene>
    <name evidence="8" type="ORF">G443_000364</name>
</gene>
<dbReference type="EMBL" id="AUBJ02000001">
    <property type="protein sequence ID" value="MCP2330094.1"/>
    <property type="molecule type" value="Genomic_DNA"/>
</dbReference>
<evidence type="ECO:0000313" key="9">
    <source>
        <dbReference type="Proteomes" id="UP000791080"/>
    </source>
</evidence>